<proteinExistence type="predicted"/>
<dbReference type="Pfam" id="PF09996">
    <property type="entry name" value="DUF2237"/>
    <property type="match status" value="1"/>
</dbReference>
<evidence type="ECO:0000313" key="3">
    <source>
        <dbReference type="Proteomes" id="UP000183649"/>
    </source>
</evidence>
<keyword evidence="1" id="KW-0732">Signal</keyword>
<dbReference type="InterPro" id="IPR018714">
    <property type="entry name" value="DUF2237"/>
</dbReference>
<feature type="chain" id="PRO_5005505266" evidence="1">
    <location>
        <begin position="26"/>
        <end position="168"/>
    </location>
</feature>
<accession>A0A0K6I8M9</accession>
<evidence type="ECO:0000256" key="1">
    <source>
        <dbReference type="SAM" id="SignalP"/>
    </source>
</evidence>
<organism evidence="2 3">
    <name type="scientific">Thiomonas bhubaneswarensis</name>
    <dbReference type="NCBI Taxonomy" id="339866"/>
    <lineage>
        <taxon>Bacteria</taxon>
        <taxon>Pseudomonadati</taxon>
        <taxon>Pseudomonadota</taxon>
        <taxon>Betaproteobacteria</taxon>
        <taxon>Burkholderiales</taxon>
        <taxon>Thiomonas</taxon>
    </lineage>
</organism>
<reference evidence="3" key="1">
    <citation type="submission" date="2015-08" db="EMBL/GenBank/DDBJ databases">
        <authorList>
            <person name="Varghese N."/>
        </authorList>
    </citation>
    <scope>NUCLEOTIDE SEQUENCE [LARGE SCALE GENOMIC DNA]</scope>
    <source>
        <strain evidence="3">DSM 18181</strain>
    </source>
</reference>
<dbReference type="RefSeq" id="WP_342665705.1">
    <property type="nucleotide sequence ID" value="NZ_CYHF01000009.1"/>
</dbReference>
<dbReference type="Gene3D" id="3.30.56.110">
    <property type="entry name" value="Protein of unknown function DUF2237"/>
    <property type="match status" value="1"/>
</dbReference>
<gene>
    <name evidence="2" type="ORF">Ga0061069_109109</name>
</gene>
<name>A0A0K6I8M9_9BURK</name>
<keyword evidence="3" id="KW-1185">Reference proteome</keyword>
<evidence type="ECO:0000313" key="2">
    <source>
        <dbReference type="EMBL" id="CUA99408.1"/>
    </source>
</evidence>
<dbReference type="PANTHER" id="PTHR37466:SF1">
    <property type="entry name" value="SLR1628 PROTEIN"/>
    <property type="match status" value="1"/>
</dbReference>
<sequence length="168" mass="17918">MTGRFLRIACLSALSALLMCSAVDAAQPPAPSRKDTTPLNVLNQPLQSCSKAPLTGYLRNGACEVGDDDAGVHGVCAVMNARFLAFTKSQGNDLTTPNPGTRFPGLKPGEHWCVCAGRWQQALDAGVAPKVVLKATSKQVLNSLFLDDLARHAIDPPKRLPEQPMPSR</sequence>
<feature type="signal peptide" evidence="1">
    <location>
        <begin position="1"/>
        <end position="25"/>
    </location>
</feature>
<protein>
    <submittedName>
        <fullName evidence="2">Uncharacterized conserved protein, DUF2237 family</fullName>
    </submittedName>
</protein>
<dbReference type="AlphaFoldDB" id="A0A0K6I8M9"/>
<dbReference type="EMBL" id="CYHF01000009">
    <property type="protein sequence ID" value="CUA99408.1"/>
    <property type="molecule type" value="Genomic_DNA"/>
</dbReference>
<dbReference type="STRING" id="339866.GCA_001418255_02507"/>
<dbReference type="PANTHER" id="PTHR37466">
    <property type="entry name" value="SLR1628 PROTEIN"/>
    <property type="match status" value="1"/>
</dbReference>
<dbReference type="Proteomes" id="UP000183649">
    <property type="component" value="Unassembled WGS sequence"/>
</dbReference>